<dbReference type="Proteomes" id="UP000215367">
    <property type="component" value="Unassembled WGS sequence"/>
</dbReference>
<comment type="subcellular location">
    <subcellularLocation>
        <location evidence="1 7">Cell membrane</location>
        <topology evidence="1 7">Multi-pass membrane protein</topology>
    </subcellularLocation>
</comment>
<evidence type="ECO:0000256" key="3">
    <source>
        <dbReference type="ARBA" id="ARBA00022475"/>
    </source>
</evidence>
<evidence type="ECO:0000256" key="7">
    <source>
        <dbReference type="RuleBase" id="RU363032"/>
    </source>
</evidence>
<dbReference type="PANTHER" id="PTHR30151">
    <property type="entry name" value="ALKANE SULFONATE ABC TRANSPORTER-RELATED, MEMBRANE SUBUNIT"/>
    <property type="match status" value="1"/>
</dbReference>
<geneLocation type="plasmid" evidence="10">
    <name>unnamed</name>
</geneLocation>
<dbReference type="PANTHER" id="PTHR30151:SF0">
    <property type="entry name" value="ABC TRANSPORTER PERMEASE PROTEIN MJ0413-RELATED"/>
    <property type="match status" value="1"/>
</dbReference>
<evidence type="ECO:0000313" key="11">
    <source>
        <dbReference type="Proteomes" id="UP000215367"/>
    </source>
</evidence>
<evidence type="ECO:0000259" key="9">
    <source>
        <dbReference type="PROSITE" id="PS50928"/>
    </source>
</evidence>
<feature type="transmembrane region" description="Helical" evidence="7">
    <location>
        <begin position="118"/>
        <end position="139"/>
    </location>
</feature>
<accession>A0A235HB93</accession>
<evidence type="ECO:0000256" key="2">
    <source>
        <dbReference type="ARBA" id="ARBA00022448"/>
    </source>
</evidence>
<organism evidence="10 11">
    <name type="scientific">Azospirillum brasilense</name>
    <dbReference type="NCBI Taxonomy" id="192"/>
    <lineage>
        <taxon>Bacteria</taxon>
        <taxon>Pseudomonadati</taxon>
        <taxon>Pseudomonadota</taxon>
        <taxon>Alphaproteobacteria</taxon>
        <taxon>Rhodospirillales</taxon>
        <taxon>Azospirillaceae</taxon>
        <taxon>Azospirillum</taxon>
    </lineage>
</organism>
<dbReference type="Gene3D" id="1.10.3720.10">
    <property type="entry name" value="MetI-like"/>
    <property type="match status" value="1"/>
</dbReference>
<dbReference type="InterPro" id="IPR035906">
    <property type="entry name" value="MetI-like_sf"/>
</dbReference>
<keyword evidence="6 7" id="KW-0472">Membrane</keyword>
<sequence>MQRSAQASAVSKSAGEPAAASDPNRQRRRERLLQIGTLVLLLAVWEFAARDANKLLVAVPSDIAVATWELLLNGELLSATLDSMSTFVLGFVIASVIGIVIGFAMGTNRTVEVILDPYINALYAMPLVALIPILMLWVGIGFLAKITIIILFAVFPVIINTVTGVKNVDRHYLDIGRAFMASRFMVYRQIIAPYALPYVASGLRIALGRGIIAMIVAEFLTSISGLGGLIINYTNAFETAKAFAPVLVVALLANALTVLVQKVEERFGRWRRR</sequence>
<evidence type="ECO:0000256" key="5">
    <source>
        <dbReference type="ARBA" id="ARBA00022989"/>
    </source>
</evidence>
<dbReference type="AlphaFoldDB" id="A0A235HB93"/>
<feature type="transmembrane region" description="Helical" evidence="7">
    <location>
        <begin position="185"/>
        <end position="203"/>
    </location>
</feature>
<feature type="transmembrane region" description="Helical" evidence="7">
    <location>
        <begin position="32"/>
        <end position="49"/>
    </location>
</feature>
<feature type="compositionally biased region" description="Polar residues" evidence="8">
    <location>
        <begin position="1"/>
        <end position="11"/>
    </location>
</feature>
<dbReference type="SUPFAM" id="SSF161098">
    <property type="entry name" value="MetI-like"/>
    <property type="match status" value="1"/>
</dbReference>
<dbReference type="EMBL" id="NOWT01000019">
    <property type="protein sequence ID" value="OYD82787.1"/>
    <property type="molecule type" value="Genomic_DNA"/>
</dbReference>
<keyword evidence="10" id="KW-0614">Plasmid</keyword>
<dbReference type="CDD" id="cd06261">
    <property type="entry name" value="TM_PBP2"/>
    <property type="match status" value="1"/>
</dbReference>
<evidence type="ECO:0000256" key="8">
    <source>
        <dbReference type="SAM" id="MobiDB-lite"/>
    </source>
</evidence>
<reference evidence="10 11" key="1">
    <citation type="submission" date="2017-07" db="EMBL/GenBank/DDBJ databases">
        <title>Whole genome sequence of Azospirillum brasilense 2A1, a potential biofertilizer strain.</title>
        <authorList>
            <person name="Fontana C.A."/>
            <person name="Toffoli L.M."/>
            <person name="Salazar S.M."/>
            <person name="Puglisi E."/>
            <person name="Pedraza R."/>
            <person name="Bassi D."/>
            <person name="Cocconcelli P.S."/>
        </authorList>
    </citation>
    <scope>NUCLEOTIDE SEQUENCE [LARGE SCALE GENOMIC DNA]</scope>
    <source>
        <strain evidence="10 11">2A1</strain>
        <plasmid evidence="10">unnamed</plasmid>
    </source>
</reference>
<feature type="region of interest" description="Disordered" evidence="8">
    <location>
        <begin position="1"/>
        <end position="25"/>
    </location>
</feature>
<keyword evidence="2 7" id="KW-0813">Transport</keyword>
<keyword evidence="4 7" id="KW-0812">Transmembrane</keyword>
<evidence type="ECO:0000256" key="4">
    <source>
        <dbReference type="ARBA" id="ARBA00022692"/>
    </source>
</evidence>
<dbReference type="PROSITE" id="PS50928">
    <property type="entry name" value="ABC_TM1"/>
    <property type="match status" value="1"/>
</dbReference>
<proteinExistence type="inferred from homology"/>
<comment type="similarity">
    <text evidence="7">Belongs to the binding-protein-dependent transport system permease family.</text>
</comment>
<dbReference type="GO" id="GO:0005886">
    <property type="term" value="C:plasma membrane"/>
    <property type="evidence" value="ECO:0007669"/>
    <property type="project" value="UniProtKB-SubCell"/>
</dbReference>
<dbReference type="GO" id="GO:0055085">
    <property type="term" value="P:transmembrane transport"/>
    <property type="evidence" value="ECO:0007669"/>
    <property type="project" value="InterPro"/>
</dbReference>
<comment type="caution">
    <text evidence="10">The sequence shown here is derived from an EMBL/GenBank/DDBJ whole genome shotgun (WGS) entry which is preliminary data.</text>
</comment>
<evidence type="ECO:0000313" key="10">
    <source>
        <dbReference type="EMBL" id="OYD82787.1"/>
    </source>
</evidence>
<feature type="transmembrane region" description="Helical" evidence="7">
    <location>
        <begin position="210"/>
        <end position="231"/>
    </location>
</feature>
<feature type="transmembrane region" description="Helical" evidence="7">
    <location>
        <begin position="146"/>
        <end position="165"/>
    </location>
</feature>
<dbReference type="InterPro" id="IPR000515">
    <property type="entry name" value="MetI-like"/>
</dbReference>
<evidence type="ECO:0000256" key="1">
    <source>
        <dbReference type="ARBA" id="ARBA00004651"/>
    </source>
</evidence>
<evidence type="ECO:0000256" key="6">
    <source>
        <dbReference type="ARBA" id="ARBA00023136"/>
    </source>
</evidence>
<keyword evidence="5 7" id="KW-1133">Transmembrane helix</keyword>
<dbReference type="RefSeq" id="WP_094305092.1">
    <property type="nucleotide sequence ID" value="NZ_NOWT01000019.1"/>
</dbReference>
<feature type="domain" description="ABC transmembrane type-1" evidence="9">
    <location>
        <begin position="80"/>
        <end position="260"/>
    </location>
</feature>
<dbReference type="Pfam" id="PF00528">
    <property type="entry name" value="BPD_transp_1"/>
    <property type="match status" value="1"/>
</dbReference>
<name>A0A235HB93_AZOBR</name>
<protein>
    <submittedName>
        <fullName evidence="10">Amino acid ABC transporter permease</fullName>
    </submittedName>
</protein>
<gene>
    <name evidence="10" type="ORF">CHT98_19180</name>
</gene>
<feature type="transmembrane region" description="Helical" evidence="7">
    <location>
        <begin position="84"/>
        <end position="106"/>
    </location>
</feature>
<keyword evidence="3" id="KW-1003">Cell membrane</keyword>